<dbReference type="Pfam" id="PF02770">
    <property type="entry name" value="Acyl-CoA_dh_M"/>
    <property type="match status" value="1"/>
</dbReference>
<dbReference type="Gene3D" id="1.20.140.10">
    <property type="entry name" value="Butyryl-CoA Dehydrogenase, subunit A, domain 3"/>
    <property type="match status" value="1"/>
</dbReference>
<dbReference type="EMBL" id="CP163435">
    <property type="protein sequence ID" value="XDQ28949.1"/>
    <property type="molecule type" value="Genomic_DNA"/>
</dbReference>
<dbReference type="GO" id="GO:0003995">
    <property type="term" value="F:acyl-CoA dehydrogenase activity"/>
    <property type="evidence" value="ECO:0007669"/>
    <property type="project" value="TreeGrafter"/>
</dbReference>
<evidence type="ECO:0000259" key="6">
    <source>
        <dbReference type="Pfam" id="PF00441"/>
    </source>
</evidence>
<dbReference type="Gene3D" id="1.10.540.10">
    <property type="entry name" value="Acyl-CoA dehydrogenase/oxidase, N-terminal domain"/>
    <property type="match status" value="1"/>
</dbReference>
<dbReference type="InterPro" id="IPR009100">
    <property type="entry name" value="AcylCoA_DH/oxidase_NM_dom_sf"/>
</dbReference>
<keyword evidence="5 9" id="KW-0560">Oxidoreductase</keyword>
<dbReference type="CDD" id="cd00567">
    <property type="entry name" value="ACAD"/>
    <property type="match status" value="1"/>
</dbReference>
<dbReference type="Gene3D" id="2.40.110.10">
    <property type="entry name" value="Butyryl-CoA Dehydrogenase, subunit A, domain 2"/>
    <property type="match status" value="1"/>
</dbReference>
<dbReference type="Pfam" id="PF00441">
    <property type="entry name" value="Acyl-CoA_dh_1"/>
    <property type="match status" value="1"/>
</dbReference>
<evidence type="ECO:0000256" key="5">
    <source>
        <dbReference type="RuleBase" id="RU362125"/>
    </source>
</evidence>
<dbReference type="InterPro" id="IPR046373">
    <property type="entry name" value="Acyl-CoA_Oxase/DH_mid-dom_sf"/>
</dbReference>
<sequence>MAQAAHSRPTHGLVADLERTLGDPMEGDGPFSFSSIVAHEEREELPPGAAELAREWGFPQFLVPREYGGRLNNLEEVFVLTRSLARRNLTVAVMFGSALLGVNPVWLWGDDEQRGRVADGLLGGALACFAVSEPDHGSDLQGNATTALVDGDEFVLTGEKWPVGNATRGRFVTVFATVEGRGQSLLLVDKDQLEPGSWSTRPFVKTAGLRGHDLSGIVFDGARVPRGAVLGRNGAGLIEVLKALQITRTAIGALSIGTMDSVLRIGLQYAHERSLYGAEIYQLPVVRRHLVHAHLDLLIAECTALPVARSLSVAPSRLSMWSSVVKYLVPVIGEEVIQDIGRVLGARSYLREGVASGIFQKLQRDHAIASIFEGTTHVNLHNIAAQLPNLAPHAQHAPSGGAEILEALFDWSREAPAWQPARHVLQLTNAVEDEITRGWNDAVTEVSGIAAERLDPAEAADLAKVLDAFGSRRTVFYTRLATAPSDAASVAGQDDAAEHCVHHAAASCLYTWLHNFRGVHGAPSSTGWLILALQRLLQRLEPTTELGAAYLPELESAMEESLGSGYRFSVGLFRETAGR</sequence>
<feature type="domain" description="Acyl-CoA dehydrogenase/oxidase N-terminal" evidence="8">
    <location>
        <begin position="39"/>
        <end position="122"/>
    </location>
</feature>
<dbReference type="InterPro" id="IPR013786">
    <property type="entry name" value="AcylCoA_DH/ox_N"/>
</dbReference>
<dbReference type="Pfam" id="PF02771">
    <property type="entry name" value="Acyl-CoA_dh_N"/>
    <property type="match status" value="1"/>
</dbReference>
<dbReference type="GO" id="GO:0005886">
    <property type="term" value="C:plasma membrane"/>
    <property type="evidence" value="ECO:0007669"/>
    <property type="project" value="TreeGrafter"/>
</dbReference>
<gene>
    <name evidence="9" type="ORF">AB5J56_31580</name>
</gene>
<comment type="cofactor">
    <cofactor evidence="1 5">
        <name>FAD</name>
        <dbReference type="ChEBI" id="CHEBI:57692"/>
    </cofactor>
</comment>
<dbReference type="RefSeq" id="WP_369237476.1">
    <property type="nucleotide sequence ID" value="NZ_CP163435.1"/>
</dbReference>
<evidence type="ECO:0000256" key="4">
    <source>
        <dbReference type="ARBA" id="ARBA00022827"/>
    </source>
</evidence>
<evidence type="ECO:0000313" key="9">
    <source>
        <dbReference type="EMBL" id="XDQ28949.1"/>
    </source>
</evidence>
<evidence type="ECO:0000256" key="1">
    <source>
        <dbReference type="ARBA" id="ARBA00001974"/>
    </source>
</evidence>
<dbReference type="InterPro" id="IPR009075">
    <property type="entry name" value="AcylCo_DH/oxidase_C"/>
</dbReference>
<dbReference type="SUPFAM" id="SSF56645">
    <property type="entry name" value="Acyl-CoA dehydrogenase NM domain-like"/>
    <property type="match status" value="1"/>
</dbReference>
<evidence type="ECO:0000259" key="7">
    <source>
        <dbReference type="Pfam" id="PF02770"/>
    </source>
</evidence>
<evidence type="ECO:0000256" key="3">
    <source>
        <dbReference type="ARBA" id="ARBA00022630"/>
    </source>
</evidence>
<name>A0AB39PEW4_9ACTN</name>
<keyword evidence="4 5" id="KW-0274">FAD</keyword>
<evidence type="ECO:0000259" key="8">
    <source>
        <dbReference type="Pfam" id="PF02771"/>
    </source>
</evidence>
<comment type="similarity">
    <text evidence="2 5">Belongs to the acyl-CoA dehydrogenase family.</text>
</comment>
<evidence type="ECO:0000256" key="2">
    <source>
        <dbReference type="ARBA" id="ARBA00009347"/>
    </source>
</evidence>
<organism evidence="9">
    <name type="scientific">Streptomyces sp. R21</name>
    <dbReference type="NCBI Taxonomy" id="3238627"/>
    <lineage>
        <taxon>Bacteria</taxon>
        <taxon>Bacillati</taxon>
        <taxon>Actinomycetota</taxon>
        <taxon>Actinomycetes</taxon>
        <taxon>Kitasatosporales</taxon>
        <taxon>Streptomycetaceae</taxon>
        <taxon>Streptomyces</taxon>
    </lineage>
</organism>
<dbReference type="AlphaFoldDB" id="A0AB39PEW4"/>
<protein>
    <submittedName>
        <fullName evidence="9">Acyl-CoA dehydrogenase family protein</fullName>
        <ecNumber evidence="9">1.-.-.-</ecNumber>
    </submittedName>
</protein>
<accession>A0AB39PEW4</accession>
<keyword evidence="3 5" id="KW-0285">Flavoprotein</keyword>
<feature type="domain" description="Acyl-CoA oxidase/dehydrogenase middle" evidence="7">
    <location>
        <begin position="128"/>
        <end position="220"/>
    </location>
</feature>
<dbReference type="EC" id="1.-.-.-" evidence="9"/>
<dbReference type="GO" id="GO:0050660">
    <property type="term" value="F:flavin adenine dinucleotide binding"/>
    <property type="evidence" value="ECO:0007669"/>
    <property type="project" value="InterPro"/>
</dbReference>
<dbReference type="PANTHER" id="PTHR43884:SF19">
    <property type="entry name" value="ACYL-COA DEHYDROGENASE FADE4-RELATED"/>
    <property type="match status" value="1"/>
</dbReference>
<dbReference type="InterPro" id="IPR036250">
    <property type="entry name" value="AcylCo_DH-like_C"/>
</dbReference>
<feature type="domain" description="Acyl-CoA dehydrogenase/oxidase C-terminal" evidence="6">
    <location>
        <begin position="235"/>
        <end position="387"/>
    </location>
</feature>
<proteinExistence type="inferred from homology"/>
<dbReference type="SUPFAM" id="SSF47203">
    <property type="entry name" value="Acyl-CoA dehydrogenase C-terminal domain-like"/>
    <property type="match status" value="1"/>
</dbReference>
<dbReference type="InterPro" id="IPR006091">
    <property type="entry name" value="Acyl-CoA_Oxase/DH_mid-dom"/>
</dbReference>
<reference evidence="9" key="1">
    <citation type="submission" date="2024-07" db="EMBL/GenBank/DDBJ databases">
        <authorList>
            <person name="Yu S.T."/>
        </authorList>
    </citation>
    <scope>NUCLEOTIDE SEQUENCE</scope>
    <source>
        <strain evidence="9">R21</strain>
    </source>
</reference>
<dbReference type="PANTHER" id="PTHR43884">
    <property type="entry name" value="ACYL-COA DEHYDROGENASE"/>
    <property type="match status" value="1"/>
</dbReference>
<dbReference type="InterPro" id="IPR037069">
    <property type="entry name" value="AcylCoA_DH/ox_N_sf"/>
</dbReference>